<feature type="compositionally biased region" description="Low complexity" evidence="1">
    <location>
        <begin position="63"/>
        <end position="73"/>
    </location>
</feature>
<organism evidence="2 3">
    <name type="scientific">Xyrichtys novacula</name>
    <name type="common">Pearly razorfish</name>
    <name type="synonym">Hemipteronotus novacula</name>
    <dbReference type="NCBI Taxonomy" id="13765"/>
    <lineage>
        <taxon>Eukaryota</taxon>
        <taxon>Metazoa</taxon>
        <taxon>Chordata</taxon>
        <taxon>Craniata</taxon>
        <taxon>Vertebrata</taxon>
        <taxon>Euteleostomi</taxon>
        <taxon>Actinopterygii</taxon>
        <taxon>Neopterygii</taxon>
        <taxon>Teleostei</taxon>
        <taxon>Neoteleostei</taxon>
        <taxon>Acanthomorphata</taxon>
        <taxon>Eupercaria</taxon>
        <taxon>Labriformes</taxon>
        <taxon>Labridae</taxon>
        <taxon>Xyrichtys</taxon>
    </lineage>
</organism>
<proteinExistence type="predicted"/>
<sequence>MVRSCYTASLIPEPLPQSCQSTRCASLCPCTSPPFSFPVTHERGIQMSAVPEAQPPPPPPPTSSSSPSSPSSSYATLCLPPSIPDCSPPRTAKDILLSEIRVISADMAALTQASPAGPRLWTLLLEP</sequence>
<keyword evidence="3" id="KW-1185">Reference proteome</keyword>
<accession>A0AAV1EJY6</accession>
<gene>
    <name evidence="2" type="ORF">XNOV1_A004380</name>
</gene>
<dbReference type="EMBL" id="OY660864">
    <property type="protein sequence ID" value="CAJ1049055.1"/>
    <property type="molecule type" value="Genomic_DNA"/>
</dbReference>
<dbReference type="Proteomes" id="UP001178508">
    <property type="component" value="Chromosome 1"/>
</dbReference>
<protein>
    <submittedName>
        <fullName evidence="2">Uncharacterized protein</fullName>
    </submittedName>
</protein>
<feature type="compositionally biased region" description="Pro residues" evidence="1">
    <location>
        <begin position="53"/>
        <end position="62"/>
    </location>
</feature>
<feature type="region of interest" description="Disordered" evidence="1">
    <location>
        <begin position="39"/>
        <end position="80"/>
    </location>
</feature>
<reference evidence="2" key="1">
    <citation type="submission" date="2023-08" db="EMBL/GenBank/DDBJ databases">
        <authorList>
            <person name="Alioto T."/>
            <person name="Alioto T."/>
            <person name="Gomez Garrido J."/>
        </authorList>
    </citation>
    <scope>NUCLEOTIDE SEQUENCE</scope>
</reference>
<evidence type="ECO:0000256" key="1">
    <source>
        <dbReference type="SAM" id="MobiDB-lite"/>
    </source>
</evidence>
<name>A0AAV1EJY6_XYRNO</name>
<evidence type="ECO:0000313" key="3">
    <source>
        <dbReference type="Proteomes" id="UP001178508"/>
    </source>
</evidence>
<evidence type="ECO:0000313" key="2">
    <source>
        <dbReference type="EMBL" id="CAJ1049055.1"/>
    </source>
</evidence>
<dbReference type="AlphaFoldDB" id="A0AAV1EJY6"/>